<comment type="caution">
    <text evidence="2">The sequence shown here is derived from an EMBL/GenBank/DDBJ whole genome shotgun (WGS) entry which is preliminary data.</text>
</comment>
<keyword evidence="3" id="KW-1185">Reference proteome</keyword>
<name>A0A835BDW1_9POAL</name>
<dbReference type="Proteomes" id="UP000636709">
    <property type="component" value="Unassembled WGS sequence"/>
</dbReference>
<reference evidence="2" key="1">
    <citation type="submission" date="2020-07" db="EMBL/GenBank/DDBJ databases">
        <title>Genome sequence and genetic diversity analysis of an under-domesticated orphan crop, white fonio (Digitaria exilis).</title>
        <authorList>
            <person name="Bennetzen J.L."/>
            <person name="Chen S."/>
            <person name="Ma X."/>
            <person name="Wang X."/>
            <person name="Yssel A.E.J."/>
            <person name="Chaluvadi S.R."/>
            <person name="Johnson M."/>
            <person name="Gangashetty P."/>
            <person name="Hamidou F."/>
            <person name="Sanogo M.D."/>
            <person name="Zwaenepoel A."/>
            <person name="Wallace J."/>
            <person name="Van De Peer Y."/>
            <person name="Van Deynze A."/>
        </authorList>
    </citation>
    <scope>NUCLEOTIDE SEQUENCE</scope>
    <source>
        <tissue evidence="2">Leaves</tissue>
    </source>
</reference>
<dbReference type="EMBL" id="JACEFO010001910">
    <property type="protein sequence ID" value="KAF8694266.1"/>
    <property type="molecule type" value="Genomic_DNA"/>
</dbReference>
<evidence type="ECO:0000313" key="3">
    <source>
        <dbReference type="Proteomes" id="UP000636709"/>
    </source>
</evidence>
<keyword evidence="1" id="KW-0732">Signal</keyword>
<accession>A0A835BDW1</accession>
<gene>
    <name evidence="2" type="ORF">HU200_038404</name>
</gene>
<dbReference type="AlphaFoldDB" id="A0A835BDW1"/>
<protein>
    <submittedName>
        <fullName evidence="2">Uncharacterized protein</fullName>
    </submittedName>
</protein>
<organism evidence="2 3">
    <name type="scientific">Digitaria exilis</name>
    <dbReference type="NCBI Taxonomy" id="1010633"/>
    <lineage>
        <taxon>Eukaryota</taxon>
        <taxon>Viridiplantae</taxon>
        <taxon>Streptophyta</taxon>
        <taxon>Embryophyta</taxon>
        <taxon>Tracheophyta</taxon>
        <taxon>Spermatophyta</taxon>
        <taxon>Magnoliopsida</taxon>
        <taxon>Liliopsida</taxon>
        <taxon>Poales</taxon>
        <taxon>Poaceae</taxon>
        <taxon>PACMAD clade</taxon>
        <taxon>Panicoideae</taxon>
        <taxon>Panicodae</taxon>
        <taxon>Paniceae</taxon>
        <taxon>Anthephorinae</taxon>
        <taxon>Digitaria</taxon>
    </lineage>
</organism>
<dbReference type="OrthoDB" id="670495at2759"/>
<evidence type="ECO:0000256" key="1">
    <source>
        <dbReference type="SAM" id="SignalP"/>
    </source>
</evidence>
<evidence type="ECO:0000313" key="2">
    <source>
        <dbReference type="EMBL" id="KAF8694266.1"/>
    </source>
</evidence>
<sequence>MARTLHYLMATSFVVLVMIHSNSLSCQAFIGFGPWCKPRPPCFQPPDNHCTDGRSCVFICQYHGHKTYKAYCKQPKNPKKPVYLCCCPP</sequence>
<feature type="signal peptide" evidence="1">
    <location>
        <begin position="1"/>
        <end position="28"/>
    </location>
</feature>
<feature type="chain" id="PRO_5032702616" evidence="1">
    <location>
        <begin position="29"/>
        <end position="89"/>
    </location>
</feature>
<proteinExistence type="predicted"/>